<keyword evidence="2" id="KW-0227">DNA damage</keyword>
<feature type="compositionally biased region" description="Pro residues" evidence="5">
    <location>
        <begin position="35"/>
        <end position="47"/>
    </location>
</feature>
<evidence type="ECO:0000256" key="3">
    <source>
        <dbReference type="ARBA" id="ARBA00023204"/>
    </source>
</evidence>
<evidence type="ECO:0000313" key="7">
    <source>
        <dbReference type="Proteomes" id="UP000287651"/>
    </source>
</evidence>
<dbReference type="GO" id="GO:0005634">
    <property type="term" value="C:nucleus"/>
    <property type="evidence" value="ECO:0007669"/>
    <property type="project" value="UniProtKB-SubCell"/>
</dbReference>
<reference evidence="6 7" key="1">
    <citation type="journal article" date="2014" name="Agronomy (Basel)">
        <title>A Draft Genome Sequence for Ensete ventricosum, the Drought-Tolerant Tree Against Hunger.</title>
        <authorList>
            <person name="Harrison J."/>
            <person name="Moore K.A."/>
            <person name="Paszkiewicz K."/>
            <person name="Jones T."/>
            <person name="Grant M."/>
            <person name="Ambacheew D."/>
            <person name="Muzemil S."/>
            <person name="Studholme D.J."/>
        </authorList>
    </citation>
    <scope>NUCLEOTIDE SEQUENCE [LARGE SCALE GENOMIC DNA]</scope>
</reference>
<dbReference type="Proteomes" id="UP000287651">
    <property type="component" value="Unassembled WGS sequence"/>
</dbReference>
<evidence type="ECO:0000256" key="5">
    <source>
        <dbReference type="SAM" id="MobiDB-lite"/>
    </source>
</evidence>
<feature type="compositionally biased region" description="Low complexity" evidence="5">
    <location>
        <begin position="25"/>
        <end position="34"/>
    </location>
</feature>
<evidence type="ECO:0000256" key="4">
    <source>
        <dbReference type="ARBA" id="ARBA00023242"/>
    </source>
</evidence>
<dbReference type="PANTHER" id="PTHR12663">
    <property type="entry name" value="ANDROGEN INDUCED INHIBITOR OF PROLIFERATION AS3 / PDS5-RELATED"/>
    <property type="match status" value="1"/>
</dbReference>
<dbReference type="AlphaFoldDB" id="A0A427AJE2"/>
<dbReference type="GO" id="GO:0000785">
    <property type="term" value="C:chromatin"/>
    <property type="evidence" value="ECO:0007669"/>
    <property type="project" value="TreeGrafter"/>
</dbReference>
<organism evidence="6 7">
    <name type="scientific">Ensete ventricosum</name>
    <name type="common">Abyssinian banana</name>
    <name type="synonym">Musa ensete</name>
    <dbReference type="NCBI Taxonomy" id="4639"/>
    <lineage>
        <taxon>Eukaryota</taxon>
        <taxon>Viridiplantae</taxon>
        <taxon>Streptophyta</taxon>
        <taxon>Embryophyta</taxon>
        <taxon>Tracheophyta</taxon>
        <taxon>Spermatophyta</taxon>
        <taxon>Magnoliopsida</taxon>
        <taxon>Liliopsida</taxon>
        <taxon>Zingiberales</taxon>
        <taxon>Musaceae</taxon>
        <taxon>Ensete</taxon>
    </lineage>
</organism>
<proteinExistence type="predicted"/>
<dbReference type="SUPFAM" id="SSF63748">
    <property type="entry name" value="Tudor/PWWP/MBT"/>
    <property type="match status" value="1"/>
</dbReference>
<dbReference type="CDD" id="cd20404">
    <property type="entry name" value="Tudor_Agenet_AtEML-like"/>
    <property type="match status" value="1"/>
</dbReference>
<feature type="compositionally biased region" description="Acidic residues" evidence="5">
    <location>
        <begin position="160"/>
        <end position="174"/>
    </location>
</feature>
<dbReference type="EMBL" id="AMZH03002243">
    <property type="protein sequence ID" value="RRT76262.1"/>
    <property type="molecule type" value="Genomic_DNA"/>
</dbReference>
<dbReference type="InterPro" id="IPR039776">
    <property type="entry name" value="Pds5"/>
</dbReference>
<feature type="compositionally biased region" description="Low complexity" evidence="5">
    <location>
        <begin position="202"/>
        <end position="212"/>
    </location>
</feature>
<dbReference type="GO" id="GO:0006281">
    <property type="term" value="P:DNA repair"/>
    <property type="evidence" value="ECO:0007669"/>
    <property type="project" value="UniProtKB-KW"/>
</dbReference>
<protein>
    <submittedName>
        <fullName evidence="6">Uncharacterized protein</fullName>
    </submittedName>
</protein>
<feature type="compositionally biased region" description="Polar residues" evidence="5">
    <location>
        <begin position="14"/>
        <end position="24"/>
    </location>
</feature>
<dbReference type="SMART" id="SM00333">
    <property type="entry name" value="TUDOR"/>
    <property type="match status" value="1"/>
</dbReference>
<comment type="caution">
    <text evidence="6">The sequence shown here is derived from an EMBL/GenBank/DDBJ whole genome shotgun (WGS) entry which is preliminary data.</text>
</comment>
<dbReference type="PANTHER" id="PTHR12663:SF69">
    <property type="entry name" value="SISTER CHROMATID COHESION PROTEIN PDS5 HOMOLOG E"/>
    <property type="match status" value="1"/>
</dbReference>
<dbReference type="InterPro" id="IPR002999">
    <property type="entry name" value="Tudor"/>
</dbReference>
<feature type="compositionally biased region" description="Polar residues" evidence="5">
    <location>
        <begin position="241"/>
        <end position="251"/>
    </location>
</feature>
<feature type="compositionally biased region" description="Acidic residues" evidence="5">
    <location>
        <begin position="181"/>
        <end position="199"/>
    </location>
</feature>
<evidence type="ECO:0000256" key="1">
    <source>
        <dbReference type="ARBA" id="ARBA00004123"/>
    </source>
</evidence>
<sequence length="271" mass="29872">MAPSRRLSGRSPLVRQQSQITSFFSPGKVSKESPSPSPSPSPDPSPSQPKEKKPRLVIPPSPASGAKVPPAAAKNGHTKEVVGKRIKVFWPLDKAWYEGRVSSFDELSCKHLICYDDGEEEALDLGTEKFEWIEEETPRSLRRLRRMSDTVKTACSSADADNEISEEDTADDEEWGKVGGEDAEEDNSDEVELEDEEEFVASSGSLSKNSTGSKRRKKMNIAKLDCTKKIKFEKNRERTASKASLSMTESNAAAPLSNDRSKGSEELFCGK</sequence>
<feature type="region of interest" description="Disordered" evidence="5">
    <location>
        <begin position="1"/>
        <end position="78"/>
    </location>
</feature>
<evidence type="ECO:0000313" key="6">
    <source>
        <dbReference type="EMBL" id="RRT76262.1"/>
    </source>
</evidence>
<comment type="subcellular location">
    <subcellularLocation>
        <location evidence="1">Nucleus</location>
    </subcellularLocation>
</comment>
<evidence type="ECO:0000256" key="2">
    <source>
        <dbReference type="ARBA" id="ARBA00022763"/>
    </source>
</evidence>
<name>A0A427AJE2_ENSVE</name>
<keyword evidence="3" id="KW-0234">DNA repair</keyword>
<gene>
    <name evidence="6" type="ORF">B296_00005555</name>
</gene>
<dbReference type="Gene3D" id="2.30.30.140">
    <property type="match status" value="1"/>
</dbReference>
<dbReference type="GO" id="GO:0007064">
    <property type="term" value="P:mitotic sister chromatid cohesion"/>
    <property type="evidence" value="ECO:0007669"/>
    <property type="project" value="InterPro"/>
</dbReference>
<keyword evidence="4" id="KW-0539">Nucleus</keyword>
<feature type="region of interest" description="Disordered" evidence="5">
    <location>
        <begin position="152"/>
        <end position="220"/>
    </location>
</feature>
<feature type="region of interest" description="Disordered" evidence="5">
    <location>
        <begin position="233"/>
        <end position="271"/>
    </location>
</feature>
<accession>A0A427AJE2</accession>